<feature type="transmembrane region" description="Helical" evidence="6">
    <location>
        <begin position="136"/>
        <end position="162"/>
    </location>
</feature>
<name>A0A455T4N4_9CHLR</name>
<keyword evidence="3 6" id="KW-0812">Transmembrane</keyword>
<reference evidence="8" key="1">
    <citation type="submission" date="2018-12" db="EMBL/GenBank/DDBJ databases">
        <title>Novel natural products biosynthetic potential of the class Ktedonobacteria.</title>
        <authorList>
            <person name="Zheng Y."/>
            <person name="Saitou A."/>
            <person name="Wang C.M."/>
            <person name="Toyoda A."/>
            <person name="Minakuchi Y."/>
            <person name="Sekiguchi Y."/>
            <person name="Ueda K."/>
            <person name="Takano H."/>
            <person name="Sakai Y."/>
            <person name="Yokota A."/>
            <person name="Yabe S."/>
        </authorList>
    </citation>
    <scope>NUCLEOTIDE SEQUENCE</scope>
    <source>
        <strain evidence="8">A3-2</strain>
    </source>
</reference>
<evidence type="ECO:0000259" key="7">
    <source>
        <dbReference type="PROSITE" id="PS50928"/>
    </source>
</evidence>
<keyword evidence="5 6" id="KW-0472">Membrane</keyword>
<dbReference type="GO" id="GO:0005886">
    <property type="term" value="C:plasma membrane"/>
    <property type="evidence" value="ECO:0007669"/>
    <property type="project" value="UniProtKB-SubCell"/>
</dbReference>
<feature type="transmembrane region" description="Helical" evidence="6">
    <location>
        <begin position="182"/>
        <end position="204"/>
    </location>
</feature>
<proteinExistence type="inferred from homology"/>
<gene>
    <name evidence="8" type="ORF">KTA_30390</name>
</gene>
<feature type="transmembrane region" description="Helical" evidence="6">
    <location>
        <begin position="55"/>
        <end position="79"/>
    </location>
</feature>
<evidence type="ECO:0000256" key="5">
    <source>
        <dbReference type="ARBA" id="ARBA00023136"/>
    </source>
</evidence>
<dbReference type="AlphaFoldDB" id="A0A455T4N4"/>
<evidence type="ECO:0000256" key="1">
    <source>
        <dbReference type="ARBA" id="ARBA00004141"/>
    </source>
</evidence>
<feature type="domain" description="ABC transmembrane type-1" evidence="7">
    <location>
        <begin position="22"/>
        <end position="201"/>
    </location>
</feature>
<evidence type="ECO:0000256" key="3">
    <source>
        <dbReference type="ARBA" id="ARBA00022692"/>
    </source>
</evidence>
<dbReference type="InterPro" id="IPR000515">
    <property type="entry name" value="MetI-like"/>
</dbReference>
<evidence type="ECO:0000256" key="4">
    <source>
        <dbReference type="ARBA" id="ARBA00022989"/>
    </source>
</evidence>
<evidence type="ECO:0000256" key="6">
    <source>
        <dbReference type="RuleBase" id="RU363032"/>
    </source>
</evidence>
<dbReference type="Pfam" id="PF00528">
    <property type="entry name" value="BPD_transp_1"/>
    <property type="match status" value="1"/>
</dbReference>
<dbReference type="EMBL" id="AP019377">
    <property type="protein sequence ID" value="BBH94840.1"/>
    <property type="molecule type" value="Genomic_DNA"/>
</dbReference>
<keyword evidence="4 6" id="KW-1133">Transmembrane helix</keyword>
<evidence type="ECO:0000313" key="8">
    <source>
        <dbReference type="EMBL" id="BBH94840.1"/>
    </source>
</evidence>
<comment type="similarity">
    <text evidence="6">Belongs to the binding-protein-dependent transport system permease family.</text>
</comment>
<evidence type="ECO:0000256" key="2">
    <source>
        <dbReference type="ARBA" id="ARBA00022448"/>
    </source>
</evidence>
<dbReference type="PANTHER" id="PTHR30177:SF4">
    <property type="entry name" value="OSMOPROTECTANT IMPORT PERMEASE PROTEIN OSMW"/>
    <property type="match status" value="1"/>
</dbReference>
<dbReference type="GO" id="GO:0031460">
    <property type="term" value="P:glycine betaine transport"/>
    <property type="evidence" value="ECO:0007669"/>
    <property type="project" value="TreeGrafter"/>
</dbReference>
<accession>A0A455T4N4</accession>
<dbReference type="Gene3D" id="1.10.3720.10">
    <property type="entry name" value="MetI-like"/>
    <property type="match status" value="1"/>
</dbReference>
<dbReference type="InterPro" id="IPR035906">
    <property type="entry name" value="MetI-like_sf"/>
</dbReference>
<feature type="transmembrane region" description="Helical" evidence="6">
    <location>
        <begin position="22"/>
        <end position="48"/>
    </location>
</feature>
<protein>
    <recommendedName>
        <fullName evidence="7">ABC transmembrane type-1 domain-containing protein</fullName>
    </recommendedName>
</protein>
<dbReference type="PANTHER" id="PTHR30177">
    <property type="entry name" value="GLYCINE BETAINE/L-PROLINE TRANSPORT SYSTEM PERMEASE PROTEIN PROW"/>
    <property type="match status" value="1"/>
</dbReference>
<organism evidence="8">
    <name type="scientific">Thermogemmatispora argillosa</name>
    <dbReference type="NCBI Taxonomy" id="2045280"/>
    <lineage>
        <taxon>Bacteria</taxon>
        <taxon>Bacillati</taxon>
        <taxon>Chloroflexota</taxon>
        <taxon>Ktedonobacteria</taxon>
        <taxon>Thermogemmatisporales</taxon>
        <taxon>Thermogemmatisporaceae</taxon>
        <taxon>Thermogemmatispora</taxon>
    </lineage>
</organism>
<dbReference type="PROSITE" id="PS50928">
    <property type="entry name" value="ABC_TM1"/>
    <property type="match status" value="1"/>
</dbReference>
<keyword evidence="2 6" id="KW-0813">Transport</keyword>
<sequence>MRYLTSPSSYDLSDPSSIPNLLLQHFTIVTISMLLALAIAFPLALLIVRYRRLRLPVITFMGLLYTIPGLALIGILVTITKLSLATVVIPLVLYAQLVLVRNISTAISSIDPLLIEVGRAMGLNRAQILWRVTLPLAMPVIIAGIRVATVTTIGIASLASLVDQGGLGDLIFKSIPLGDYDTILAGAILLALFALVADLLLLLLQRALERGHRQLALAS</sequence>
<comment type="subcellular location">
    <subcellularLocation>
        <location evidence="6">Cell membrane</location>
        <topology evidence="6">Multi-pass membrane protein</topology>
    </subcellularLocation>
    <subcellularLocation>
        <location evidence="1">Membrane</location>
        <topology evidence="1">Multi-pass membrane protein</topology>
    </subcellularLocation>
</comment>
<dbReference type="SUPFAM" id="SSF161098">
    <property type="entry name" value="MetI-like"/>
    <property type="match status" value="1"/>
</dbReference>
<dbReference type="InterPro" id="IPR051204">
    <property type="entry name" value="ABC_transp_perm/SBD"/>
</dbReference>
<dbReference type="CDD" id="cd06261">
    <property type="entry name" value="TM_PBP2"/>
    <property type="match status" value="1"/>
</dbReference>
<dbReference type="GO" id="GO:0055085">
    <property type="term" value="P:transmembrane transport"/>
    <property type="evidence" value="ECO:0007669"/>
    <property type="project" value="InterPro"/>
</dbReference>